<reference evidence="3" key="2">
    <citation type="submission" date="2016-02" db="EMBL/GenBank/DDBJ databases">
        <title>Draft genome sequence of five rapidly growing Mycobacterium species.</title>
        <authorList>
            <person name="Katahira K."/>
            <person name="Gotou Y."/>
            <person name="Iida K."/>
            <person name="Ogura Y."/>
            <person name="Hayashi T."/>
        </authorList>
    </citation>
    <scope>NUCLEOTIDE SEQUENCE [LARGE SCALE GENOMIC DNA]</scope>
    <source>
        <strain evidence="3">JCM15654</strain>
    </source>
</reference>
<keyword evidence="3" id="KW-1185">Reference proteome</keyword>
<keyword evidence="2" id="KW-0413">Isomerase</keyword>
<dbReference type="AlphaFoldDB" id="A0A100W0U9"/>
<evidence type="ECO:0000313" key="3">
    <source>
        <dbReference type="Proteomes" id="UP000069620"/>
    </source>
</evidence>
<name>A0A100W0U9_9MYCO</name>
<organism evidence="2 3">
    <name type="scientific">Mycolicibacterium brisbanense</name>
    <dbReference type="NCBI Taxonomy" id="146020"/>
    <lineage>
        <taxon>Bacteria</taxon>
        <taxon>Bacillati</taxon>
        <taxon>Actinomycetota</taxon>
        <taxon>Actinomycetes</taxon>
        <taxon>Mycobacteriales</taxon>
        <taxon>Mycobacteriaceae</taxon>
        <taxon>Mycolicibacterium</taxon>
    </lineage>
</organism>
<dbReference type="STRING" id="146020.RMCB_3671"/>
<comment type="caution">
    <text evidence="2">The sequence shown here is derived from an EMBL/GenBank/DDBJ whole genome shotgun (WGS) entry which is preliminary data.</text>
</comment>
<dbReference type="InterPro" id="IPR032710">
    <property type="entry name" value="NTF2-like_dom_sf"/>
</dbReference>
<feature type="domain" description="Nuclear transport factor 2" evidence="1">
    <location>
        <begin position="13"/>
        <end position="122"/>
    </location>
</feature>
<dbReference type="GO" id="GO:0016853">
    <property type="term" value="F:isomerase activity"/>
    <property type="evidence" value="ECO:0007669"/>
    <property type="project" value="UniProtKB-KW"/>
</dbReference>
<dbReference type="EMBL" id="BCSX01000033">
    <property type="protein sequence ID" value="GAS89575.1"/>
    <property type="molecule type" value="Genomic_DNA"/>
</dbReference>
<dbReference type="InterPro" id="IPR002075">
    <property type="entry name" value="NTF2_dom"/>
</dbReference>
<dbReference type="OrthoDB" id="5735022at2"/>
<evidence type="ECO:0000259" key="1">
    <source>
        <dbReference type="Pfam" id="PF02136"/>
    </source>
</evidence>
<dbReference type="SUPFAM" id="SSF54427">
    <property type="entry name" value="NTF2-like"/>
    <property type="match status" value="1"/>
</dbReference>
<dbReference type="Proteomes" id="UP000069620">
    <property type="component" value="Unassembled WGS sequence"/>
</dbReference>
<evidence type="ECO:0000313" key="2">
    <source>
        <dbReference type="EMBL" id="GAS89575.1"/>
    </source>
</evidence>
<proteinExistence type="predicted"/>
<accession>A0A100W0U9</accession>
<dbReference type="Pfam" id="PF02136">
    <property type="entry name" value="NTF2"/>
    <property type="match status" value="1"/>
</dbReference>
<dbReference type="Gene3D" id="3.10.450.50">
    <property type="match status" value="1"/>
</dbReference>
<gene>
    <name evidence="2" type="ORF">RMCB_3671</name>
</gene>
<dbReference type="RefSeq" id="WP_062829937.1">
    <property type="nucleotide sequence ID" value="NZ_BCSX01000033.1"/>
</dbReference>
<reference evidence="3" key="1">
    <citation type="journal article" date="2016" name="Genome Announc.">
        <title>Draft Genome Sequences of Five Rapidly Growing Mycobacterium Species, M. thermoresistibile, M. fortuitum subsp. acetamidolyticum, M. canariasense, M. brisbanense, and M. novocastrense.</title>
        <authorList>
            <person name="Katahira K."/>
            <person name="Ogura Y."/>
            <person name="Gotoh Y."/>
            <person name="Hayashi T."/>
        </authorList>
    </citation>
    <scope>NUCLEOTIDE SEQUENCE [LARGE SCALE GENOMIC DNA]</scope>
    <source>
        <strain evidence="3">JCM15654</strain>
    </source>
</reference>
<sequence length="260" mass="28250">MAFTPADRLAAAHRSLQAAGARDRESWVGLFADGGRVEDPVGSRPHRGTRQIGRFYDTFIGPRQITFHPTVDIVADATVIRDLELQVAMGAVTMRIPAYLRYVLTPELRIAELQAYWELPKMVVQFVRAGLAALPAGLQLSRALLRNQGPMGALGFAEGFRGAGRPGRRLVAGLLDELCAGNEVAVRRRLSRDTAVHAGETGPLAVSQLIELCAGAQWEKLVASGYSVAARLRSERGRAVLIADLTPRPLTVSRLRYFAA</sequence>
<protein>
    <submittedName>
        <fullName evidence="2">Steroid delta-isomerase</fullName>
    </submittedName>
</protein>